<protein>
    <submittedName>
        <fullName evidence="3">Uncharacterized protein</fullName>
    </submittedName>
</protein>
<evidence type="ECO:0000256" key="1">
    <source>
        <dbReference type="SAM" id="MobiDB-lite"/>
    </source>
</evidence>
<dbReference type="Proteomes" id="UP000039324">
    <property type="component" value="Unassembled WGS sequence"/>
</dbReference>
<organism evidence="3 5">
    <name type="scientific">Plasmodiophora brassicae</name>
    <name type="common">Clubroot disease agent</name>
    <dbReference type="NCBI Taxonomy" id="37360"/>
    <lineage>
        <taxon>Eukaryota</taxon>
        <taxon>Sar</taxon>
        <taxon>Rhizaria</taxon>
        <taxon>Endomyxa</taxon>
        <taxon>Phytomyxea</taxon>
        <taxon>Plasmodiophorida</taxon>
        <taxon>Plasmodiophoridae</taxon>
        <taxon>Plasmodiophora</taxon>
    </lineage>
</organism>
<dbReference type="EMBL" id="OVEO01000003">
    <property type="protein sequence ID" value="SPQ94717.1"/>
    <property type="molecule type" value="Genomic_DNA"/>
</dbReference>
<feature type="region of interest" description="Disordered" evidence="1">
    <location>
        <begin position="106"/>
        <end position="171"/>
    </location>
</feature>
<feature type="compositionally biased region" description="Acidic residues" evidence="1">
    <location>
        <begin position="131"/>
        <end position="142"/>
    </location>
</feature>
<keyword evidence="2" id="KW-0732">Signal</keyword>
<evidence type="ECO:0000313" key="5">
    <source>
        <dbReference type="Proteomes" id="UP000039324"/>
    </source>
</evidence>
<evidence type="ECO:0000313" key="3">
    <source>
        <dbReference type="EMBL" id="CEP02582.1"/>
    </source>
</evidence>
<evidence type="ECO:0000256" key="2">
    <source>
        <dbReference type="SAM" id="SignalP"/>
    </source>
</evidence>
<geneLocation type="mitochondrion" evidence="4"/>
<dbReference type="EMBL" id="CDSF01000133">
    <property type="protein sequence ID" value="CEP02582.1"/>
    <property type="molecule type" value="Genomic_DNA"/>
</dbReference>
<keyword evidence="4" id="KW-0496">Mitochondrion</keyword>
<reference evidence="3 5" key="1">
    <citation type="submission" date="2015-02" db="EMBL/GenBank/DDBJ databases">
        <authorList>
            <person name="Chooi Y.-H."/>
        </authorList>
    </citation>
    <scope>NUCLEOTIDE SEQUENCE [LARGE SCALE GENOMIC DNA]</scope>
    <source>
        <strain evidence="3">E3</strain>
    </source>
</reference>
<dbReference type="AlphaFoldDB" id="A0A0G4J4X8"/>
<accession>A0A0G4J4X8</accession>
<sequence>MVPTVRAVLFLFAIVALSGFASAETGNVTKFGVQDVAQAGYVGLGVVGASITRAFGKHADAVVGALGMYGAYKLATDLSVLQQKGPKAAAILAALVGTVLAGRRHRPVDRVGPHNARPTDDRPATAPNVEPIDDDVSLDSDDSTLAQGPASDQERVSYDDIEMVTVDDVPP</sequence>
<evidence type="ECO:0000313" key="6">
    <source>
        <dbReference type="Proteomes" id="UP000290189"/>
    </source>
</evidence>
<name>A0A0G4J4X8_PLABS</name>
<feature type="signal peptide" evidence="2">
    <location>
        <begin position="1"/>
        <end position="23"/>
    </location>
</feature>
<dbReference type="Proteomes" id="UP000290189">
    <property type="component" value="Unassembled WGS sequence"/>
</dbReference>
<proteinExistence type="predicted"/>
<feature type="chain" id="PRO_5036293210" evidence="2">
    <location>
        <begin position="24"/>
        <end position="171"/>
    </location>
</feature>
<gene>
    <name evidence="3" type="ORF">PBRA_002549</name>
    <name evidence="4" type="ORF">PLBR_LOCUS1932</name>
</gene>
<reference evidence="4 6" key="2">
    <citation type="submission" date="2018-03" db="EMBL/GenBank/DDBJ databases">
        <authorList>
            <person name="Fogelqvist J."/>
        </authorList>
    </citation>
    <scope>NUCLEOTIDE SEQUENCE [LARGE SCALE GENOMIC DNA]</scope>
</reference>
<evidence type="ECO:0000313" key="4">
    <source>
        <dbReference type="EMBL" id="SPQ94717.1"/>
    </source>
</evidence>
<keyword evidence="5" id="KW-1185">Reference proteome</keyword>
<feature type="compositionally biased region" description="Basic and acidic residues" evidence="1">
    <location>
        <begin position="108"/>
        <end position="123"/>
    </location>
</feature>